<evidence type="ECO:0000313" key="3">
    <source>
        <dbReference type="Proteomes" id="UP001371456"/>
    </source>
</evidence>
<proteinExistence type="predicted"/>
<feature type="signal peptide" evidence="1">
    <location>
        <begin position="1"/>
        <end position="23"/>
    </location>
</feature>
<comment type="caution">
    <text evidence="2">The sequence shown here is derived from an EMBL/GenBank/DDBJ whole genome shotgun (WGS) entry which is preliminary data.</text>
</comment>
<dbReference type="AlphaFoldDB" id="A0AAN8TDX8"/>
<evidence type="ECO:0000313" key="2">
    <source>
        <dbReference type="EMBL" id="KAK6783586.1"/>
    </source>
</evidence>
<keyword evidence="3" id="KW-1185">Reference proteome</keyword>
<sequence length="119" mass="13853">MRMAILIPSYFLLLHIFMSVGMGDSNLTHLDMARGNLTELDVDYHYRCSGNLGPCNYEYCDEDCCIRTCNNYYSELNPEPRCTDFPGYYPYKLNSNLRWKVSRPRTSGKNLKREDSSVL</sequence>
<evidence type="ECO:0000256" key="1">
    <source>
        <dbReference type="SAM" id="SignalP"/>
    </source>
</evidence>
<dbReference type="EMBL" id="JBANQN010000007">
    <property type="protein sequence ID" value="KAK6783586.1"/>
    <property type="molecule type" value="Genomic_DNA"/>
</dbReference>
<feature type="chain" id="PRO_5043000654" evidence="1">
    <location>
        <begin position="24"/>
        <end position="119"/>
    </location>
</feature>
<protein>
    <submittedName>
        <fullName evidence="2">Uncharacterized protein</fullName>
    </submittedName>
</protein>
<keyword evidence="1" id="KW-0732">Signal</keyword>
<accession>A0AAN8TDX8</accession>
<name>A0AAN8TDX8_SOLBU</name>
<dbReference type="Proteomes" id="UP001371456">
    <property type="component" value="Unassembled WGS sequence"/>
</dbReference>
<organism evidence="2 3">
    <name type="scientific">Solanum bulbocastanum</name>
    <name type="common">Wild potato</name>
    <dbReference type="NCBI Taxonomy" id="147425"/>
    <lineage>
        <taxon>Eukaryota</taxon>
        <taxon>Viridiplantae</taxon>
        <taxon>Streptophyta</taxon>
        <taxon>Embryophyta</taxon>
        <taxon>Tracheophyta</taxon>
        <taxon>Spermatophyta</taxon>
        <taxon>Magnoliopsida</taxon>
        <taxon>eudicotyledons</taxon>
        <taxon>Gunneridae</taxon>
        <taxon>Pentapetalae</taxon>
        <taxon>asterids</taxon>
        <taxon>lamiids</taxon>
        <taxon>Solanales</taxon>
        <taxon>Solanaceae</taxon>
        <taxon>Solanoideae</taxon>
        <taxon>Solaneae</taxon>
        <taxon>Solanum</taxon>
    </lineage>
</organism>
<reference evidence="2 3" key="1">
    <citation type="submission" date="2024-02" db="EMBL/GenBank/DDBJ databases">
        <title>de novo genome assembly of Solanum bulbocastanum strain 11H21.</title>
        <authorList>
            <person name="Hosaka A.J."/>
        </authorList>
    </citation>
    <scope>NUCLEOTIDE SEQUENCE [LARGE SCALE GENOMIC DNA]</scope>
    <source>
        <tissue evidence="2">Young leaves</tissue>
    </source>
</reference>
<gene>
    <name evidence="2" type="ORF">RDI58_017040</name>
</gene>